<dbReference type="PANTHER" id="PTHR33112:SF12">
    <property type="entry name" value="HETEROKARYON INCOMPATIBILITY DOMAIN-CONTAINING PROTEIN"/>
    <property type="match status" value="1"/>
</dbReference>
<reference evidence="3" key="1">
    <citation type="journal article" date="2020" name="Stud. Mycol.">
        <title>101 Dothideomycetes genomes: A test case for predicting lifestyles and emergence of pathogens.</title>
        <authorList>
            <person name="Haridas S."/>
            <person name="Albert R."/>
            <person name="Binder M."/>
            <person name="Bloem J."/>
            <person name="LaButti K."/>
            <person name="Salamov A."/>
            <person name="Andreopoulos B."/>
            <person name="Baker S."/>
            <person name="Barry K."/>
            <person name="Bills G."/>
            <person name="Bluhm B."/>
            <person name="Cannon C."/>
            <person name="Castanera R."/>
            <person name="Culley D."/>
            <person name="Daum C."/>
            <person name="Ezra D."/>
            <person name="Gonzalez J."/>
            <person name="Henrissat B."/>
            <person name="Kuo A."/>
            <person name="Liang C."/>
            <person name="Lipzen A."/>
            <person name="Lutzoni F."/>
            <person name="Magnuson J."/>
            <person name="Mondo S."/>
            <person name="Nolan M."/>
            <person name="Ohm R."/>
            <person name="Pangilinan J."/>
            <person name="Park H.-J."/>
            <person name="Ramirez L."/>
            <person name="Alfaro M."/>
            <person name="Sun H."/>
            <person name="Tritt A."/>
            <person name="Yoshinaga Y."/>
            <person name="Zwiers L.-H."/>
            <person name="Turgeon B."/>
            <person name="Goodwin S."/>
            <person name="Spatafora J."/>
            <person name="Crous P."/>
            <person name="Grigoriev I."/>
        </authorList>
    </citation>
    <scope>NUCLEOTIDE SEQUENCE [LARGE SCALE GENOMIC DNA]</scope>
    <source>
        <strain evidence="3">CBS 304.66</strain>
    </source>
</reference>
<keyword evidence="3" id="KW-1185">Reference proteome</keyword>
<name>A0A9P4KG02_9PLEO</name>
<protein>
    <submittedName>
        <fullName evidence="2">HET-domain-containing protein</fullName>
    </submittedName>
</protein>
<organism evidence="2 3">
    <name type="scientific">Lojkania enalia</name>
    <dbReference type="NCBI Taxonomy" id="147567"/>
    <lineage>
        <taxon>Eukaryota</taxon>
        <taxon>Fungi</taxon>
        <taxon>Dikarya</taxon>
        <taxon>Ascomycota</taxon>
        <taxon>Pezizomycotina</taxon>
        <taxon>Dothideomycetes</taxon>
        <taxon>Pleosporomycetidae</taxon>
        <taxon>Pleosporales</taxon>
        <taxon>Pleosporales incertae sedis</taxon>
        <taxon>Lojkania</taxon>
    </lineage>
</organism>
<proteinExistence type="predicted"/>
<dbReference type="InterPro" id="IPR010730">
    <property type="entry name" value="HET"/>
</dbReference>
<feature type="domain" description="Heterokaryon incompatibility" evidence="1">
    <location>
        <begin position="83"/>
        <end position="231"/>
    </location>
</feature>
<dbReference type="PANTHER" id="PTHR33112">
    <property type="entry name" value="DOMAIN PROTEIN, PUTATIVE-RELATED"/>
    <property type="match status" value="1"/>
</dbReference>
<gene>
    <name evidence="2" type="ORF">CC78DRAFT_566207</name>
</gene>
<evidence type="ECO:0000259" key="1">
    <source>
        <dbReference type="Pfam" id="PF06985"/>
    </source>
</evidence>
<dbReference type="OrthoDB" id="5135333at2759"/>
<dbReference type="EMBL" id="ML986591">
    <property type="protein sequence ID" value="KAF2267456.1"/>
    <property type="molecule type" value="Genomic_DNA"/>
</dbReference>
<evidence type="ECO:0000313" key="3">
    <source>
        <dbReference type="Proteomes" id="UP000800093"/>
    </source>
</evidence>
<dbReference type="Pfam" id="PF06985">
    <property type="entry name" value="HET"/>
    <property type="match status" value="1"/>
</dbReference>
<evidence type="ECO:0000313" key="2">
    <source>
        <dbReference type="EMBL" id="KAF2267456.1"/>
    </source>
</evidence>
<comment type="caution">
    <text evidence="2">The sequence shown here is derived from an EMBL/GenBank/DDBJ whole genome shotgun (WGS) entry which is preliminary data.</text>
</comment>
<accession>A0A9P4KG02</accession>
<sequence>MDWIGQIQYLADDAEPEDRQFFGRYVDQASVNMSLIRHWLKTCAEVHGTSCEEPGKASRRLGRIRVIDVEHMVVVIAPLDCRYVALSYVWGGRQKFEARKELFRISPSGLEYLPLPKDLSQTILDACTVTRSIGERYLWVDSLCIVQNSDIDRHDQILRMDAVYSSAILTIAAGSGAHANTGLPGISTLRRFAQYRAQIDGIILAIPFPSLTTLEQGSNLIWNTRGWTLQEKVMSRRLLMFTDYQVYFRCSNMVWSEDVVLEKTRMSQNMQKKPQPLRWAADRTLTRKPPTMMQRLSYYFIRLFDSPPATESIPTQLLNYTSIVREYTQRTLSNPDDAVNAVLGILRTLKNTGPFYHGLPREFFDEALLWHILDCSSTCKALNILPSWTWAAWSTRKGCHWFLPDLRDTNINLYPKWILTDNGIEEIYRGRLWKGRIPSMPHLTFRSTNLLRSVGCFIYMKTAIHRLGFGKRIAERFTPVPNCDGLYHLYELVDKWDYCVGEIWMSRAVREAYKDRSADFIALSRGRSLIGATPASRYIPREDSSDTDENNYPPLPRKKWDIENVMLVAWTLVEGSCQIAERVAVGKVIYEASQNLDMEWVMLA</sequence>
<dbReference type="AlphaFoldDB" id="A0A9P4KG02"/>
<dbReference type="Proteomes" id="UP000800093">
    <property type="component" value="Unassembled WGS sequence"/>
</dbReference>